<comment type="similarity">
    <text evidence="1">Belongs to the thioesterase PaaI family.</text>
</comment>
<dbReference type="RefSeq" id="WP_211855302.1">
    <property type="nucleotide sequence ID" value="NZ_JAAGBB010000036.1"/>
</dbReference>
<sequence>MPLDGLEQLRALLSGARPPPPFAEATGICLTEVAHGQVVFIGEPSRRYYNPQGTVHGGWIAGLLDSAMGCAVHSALRPGQSYTTIDMTTGYVRAVVEDTGALRCEGRLVHMGRRVARAEGKVFDAEGRLVAHGSETCLILEAAPA</sequence>
<feature type="domain" description="Thioesterase" evidence="3">
    <location>
        <begin position="52"/>
        <end position="131"/>
    </location>
</feature>
<dbReference type="InterPro" id="IPR006683">
    <property type="entry name" value="Thioestr_dom"/>
</dbReference>
<dbReference type="Pfam" id="PF03061">
    <property type="entry name" value="4HBT"/>
    <property type="match status" value="1"/>
</dbReference>
<protein>
    <submittedName>
        <fullName evidence="4">PaaI family thioesterase</fullName>
    </submittedName>
</protein>
<dbReference type="SUPFAM" id="SSF54637">
    <property type="entry name" value="Thioesterase/thiol ester dehydrase-isomerase"/>
    <property type="match status" value="1"/>
</dbReference>
<dbReference type="Gene3D" id="3.10.129.10">
    <property type="entry name" value="Hotdog Thioesterase"/>
    <property type="match status" value="1"/>
</dbReference>
<dbReference type="PANTHER" id="PTHR21660">
    <property type="entry name" value="THIOESTERASE SUPERFAMILY MEMBER-RELATED"/>
    <property type="match status" value="1"/>
</dbReference>
<keyword evidence="5" id="KW-1185">Reference proteome</keyword>
<evidence type="ECO:0000256" key="2">
    <source>
        <dbReference type="ARBA" id="ARBA00022801"/>
    </source>
</evidence>
<dbReference type="InterPro" id="IPR029069">
    <property type="entry name" value="HotDog_dom_sf"/>
</dbReference>
<reference evidence="5" key="1">
    <citation type="journal article" date="2021" name="Syst. Appl. Microbiol.">
        <title>Roseomonas hellenica sp. nov., isolated from roots of wild-growing Alkanna tinctoria.</title>
        <authorList>
            <person name="Rat A."/>
            <person name="Naranjo H.D."/>
            <person name="Lebbe L."/>
            <person name="Cnockaert M."/>
            <person name="Krigas N."/>
            <person name="Grigoriadou K."/>
            <person name="Maloupa E."/>
            <person name="Willems A."/>
        </authorList>
    </citation>
    <scope>NUCLEOTIDE SEQUENCE [LARGE SCALE GENOMIC DNA]</scope>
    <source>
        <strain evidence="5">LMG 31523</strain>
    </source>
</reference>
<accession>A0ABS5F4Q2</accession>
<evidence type="ECO:0000259" key="3">
    <source>
        <dbReference type="Pfam" id="PF03061"/>
    </source>
</evidence>
<gene>
    <name evidence="4" type="ORF">GXW71_24410</name>
</gene>
<dbReference type="EMBL" id="JAAGBB010000036">
    <property type="protein sequence ID" value="MBR0667522.1"/>
    <property type="molecule type" value="Genomic_DNA"/>
</dbReference>
<dbReference type="InterPro" id="IPR003736">
    <property type="entry name" value="PAAI_dom"/>
</dbReference>
<organism evidence="4 5">
    <name type="scientific">Plastoroseomonas hellenica</name>
    <dbReference type="NCBI Taxonomy" id="2687306"/>
    <lineage>
        <taxon>Bacteria</taxon>
        <taxon>Pseudomonadati</taxon>
        <taxon>Pseudomonadota</taxon>
        <taxon>Alphaproteobacteria</taxon>
        <taxon>Acetobacterales</taxon>
        <taxon>Acetobacteraceae</taxon>
        <taxon>Plastoroseomonas</taxon>
    </lineage>
</organism>
<dbReference type="InterPro" id="IPR039298">
    <property type="entry name" value="ACOT13"/>
</dbReference>
<dbReference type="Proteomes" id="UP001196870">
    <property type="component" value="Unassembled WGS sequence"/>
</dbReference>
<evidence type="ECO:0000313" key="5">
    <source>
        <dbReference type="Proteomes" id="UP001196870"/>
    </source>
</evidence>
<keyword evidence="2" id="KW-0378">Hydrolase</keyword>
<proteinExistence type="inferred from homology"/>
<dbReference type="NCBIfam" id="TIGR00369">
    <property type="entry name" value="unchar_dom_1"/>
    <property type="match status" value="1"/>
</dbReference>
<evidence type="ECO:0000313" key="4">
    <source>
        <dbReference type="EMBL" id="MBR0667522.1"/>
    </source>
</evidence>
<evidence type="ECO:0000256" key="1">
    <source>
        <dbReference type="ARBA" id="ARBA00008324"/>
    </source>
</evidence>
<dbReference type="PANTHER" id="PTHR21660:SF1">
    <property type="entry name" value="ACYL-COENZYME A THIOESTERASE 13"/>
    <property type="match status" value="1"/>
</dbReference>
<comment type="caution">
    <text evidence="4">The sequence shown here is derived from an EMBL/GenBank/DDBJ whole genome shotgun (WGS) entry which is preliminary data.</text>
</comment>
<dbReference type="CDD" id="cd03443">
    <property type="entry name" value="PaaI_thioesterase"/>
    <property type="match status" value="1"/>
</dbReference>
<name>A0ABS5F4Q2_9PROT</name>